<protein>
    <recommendedName>
        <fullName evidence="3">Glycosyltransferase</fullName>
    </recommendedName>
</protein>
<keyword evidence="2" id="KW-1185">Reference proteome</keyword>
<accession>A0ABV9KNU0</accession>
<gene>
    <name evidence="1" type="ORF">ACFO5X_22455</name>
</gene>
<dbReference type="EMBL" id="JBHSGI010000033">
    <property type="protein sequence ID" value="MFC4671331.1"/>
    <property type="molecule type" value="Genomic_DNA"/>
</dbReference>
<dbReference type="Proteomes" id="UP001595973">
    <property type="component" value="Unassembled WGS sequence"/>
</dbReference>
<dbReference type="RefSeq" id="WP_380721761.1">
    <property type="nucleotide sequence ID" value="NZ_JBHSGI010000033.1"/>
</dbReference>
<evidence type="ECO:0008006" key="3">
    <source>
        <dbReference type="Google" id="ProtNLM"/>
    </source>
</evidence>
<reference evidence="2" key="1">
    <citation type="journal article" date="2019" name="Int. J. Syst. Evol. Microbiol.">
        <title>The Global Catalogue of Microorganisms (GCM) 10K type strain sequencing project: providing services to taxonomists for standard genome sequencing and annotation.</title>
        <authorList>
            <consortium name="The Broad Institute Genomics Platform"/>
            <consortium name="The Broad Institute Genome Sequencing Center for Infectious Disease"/>
            <person name="Wu L."/>
            <person name="Ma J."/>
        </authorList>
    </citation>
    <scope>NUCLEOTIDE SEQUENCE [LARGE SCALE GENOMIC DNA]</scope>
    <source>
        <strain evidence="2">CGMCC 4.7283</strain>
    </source>
</reference>
<organism evidence="1 2">
    <name type="scientific">Seohaeicola nanhaiensis</name>
    <dbReference type="NCBI Taxonomy" id="1387282"/>
    <lineage>
        <taxon>Bacteria</taxon>
        <taxon>Pseudomonadati</taxon>
        <taxon>Pseudomonadota</taxon>
        <taxon>Alphaproteobacteria</taxon>
        <taxon>Rhodobacterales</taxon>
        <taxon>Roseobacteraceae</taxon>
        <taxon>Seohaeicola</taxon>
    </lineage>
</organism>
<sequence length="287" mass="32692">MPYEPAIAVLPYGHHQKSGLQATPVEDLIWPLGCPDRLFGGTVADMRPQDHLLMYPRTLTHFRRRAAIQAKVSLMLFEPAFIHARHHALLRLTWRRFFRILTFDETLLTRIPNGIFFPLGSTWVPEWRTLDVTKDRMCSLIASAKRDSEGHQLRHAVADWARETGQDVELLGGGYAPFGQKAEGLARYRYSVVIENVRERNYFSEKLLDAVFCSTIPIYWGCPNIEDFFDPAGIILCSGEEDIRRAVLAMSEADYAARLPRLQALQPVLDPYARVEERAARALLASL</sequence>
<evidence type="ECO:0000313" key="2">
    <source>
        <dbReference type="Proteomes" id="UP001595973"/>
    </source>
</evidence>
<dbReference type="SUPFAM" id="SSF53756">
    <property type="entry name" value="UDP-Glycosyltransferase/glycogen phosphorylase"/>
    <property type="match status" value="1"/>
</dbReference>
<comment type="caution">
    <text evidence="1">The sequence shown here is derived from an EMBL/GenBank/DDBJ whole genome shotgun (WGS) entry which is preliminary data.</text>
</comment>
<evidence type="ECO:0000313" key="1">
    <source>
        <dbReference type="EMBL" id="MFC4671331.1"/>
    </source>
</evidence>
<proteinExistence type="predicted"/>
<name>A0ABV9KNU0_9RHOB</name>
<dbReference type="InterPro" id="IPR038577">
    <property type="entry name" value="GT10-like_C_sf"/>
</dbReference>
<dbReference type="Gene3D" id="3.40.50.11660">
    <property type="entry name" value="Glycosyl transferase family 10, C-terminal domain"/>
    <property type="match status" value="1"/>
</dbReference>